<protein>
    <submittedName>
        <fullName evidence="1">Uncharacterized protein</fullName>
    </submittedName>
</protein>
<reference evidence="1 2" key="1">
    <citation type="submission" date="2017-04" db="EMBL/GenBank/DDBJ databases">
        <title>Complete Genome Sequence of Lytic Bacteriophage EF1 Infecting Enterococcus faecalis Isolates.</title>
        <authorList>
            <person name="Kim D."/>
            <person name="Kim Y.J."/>
            <person name="Han B.K."/>
            <person name="Kim H."/>
        </authorList>
    </citation>
    <scope>NUCLEOTIDE SEQUENCE [LARGE SCALE GENOMIC DNA]</scope>
</reference>
<name>A0A249XXR4_9CAUD</name>
<accession>A0A249XXR4</accession>
<evidence type="ECO:0000313" key="1">
    <source>
        <dbReference type="EMBL" id="ASZ76773.1"/>
    </source>
</evidence>
<proteinExistence type="predicted"/>
<evidence type="ECO:0000313" key="2">
    <source>
        <dbReference type="Proteomes" id="UP000260005"/>
    </source>
</evidence>
<keyword evidence="2" id="KW-1185">Reference proteome</keyword>
<organism evidence="1 2">
    <name type="scientific">Enterococcus phage EF1</name>
    <dbReference type="NCBI Taxonomy" id="2025813"/>
    <lineage>
        <taxon>Viruses</taxon>
        <taxon>Duplodnaviria</taxon>
        <taxon>Heunggongvirae</taxon>
        <taxon>Uroviricota</taxon>
        <taxon>Caudoviricetes</taxon>
    </lineage>
</organism>
<dbReference type="EMBL" id="MF001358">
    <property type="protein sequence ID" value="ASZ76773.1"/>
    <property type="molecule type" value="Genomic_DNA"/>
</dbReference>
<sequence>MQETFSNGEKITSHDWKLIDEMVEKLELNLAEAIELREFDKFESDKKTDFEKEQKEIKKAKNAKSKITDDEIDDLFHNVVKIAFGGKEYFQNKDFHLLVADKYTNRQTPSRLKKMKEKGYLEDLGGSPKKYKVKG</sequence>
<dbReference type="Proteomes" id="UP000260005">
    <property type="component" value="Segment"/>
</dbReference>